<dbReference type="Pfam" id="PF03791">
    <property type="entry name" value="KNOX2"/>
    <property type="match status" value="1"/>
</dbReference>
<dbReference type="SMART" id="SM00389">
    <property type="entry name" value="HOX"/>
    <property type="match status" value="1"/>
</dbReference>
<feature type="DNA-binding region" description="Homeobox; TALE-type" evidence="5">
    <location>
        <begin position="253"/>
        <end position="316"/>
    </location>
</feature>
<evidence type="ECO:0000259" key="9">
    <source>
        <dbReference type="PROSITE" id="PS51213"/>
    </source>
</evidence>
<dbReference type="GO" id="GO:0003677">
    <property type="term" value="F:DNA binding"/>
    <property type="evidence" value="ECO:0007669"/>
    <property type="project" value="UniProtKB-UniRule"/>
</dbReference>
<dbReference type="PANTHER" id="PTHR11850">
    <property type="entry name" value="HOMEOBOX PROTEIN TRANSCRIPTION FACTORS"/>
    <property type="match status" value="1"/>
</dbReference>
<proteinExistence type="inferred from homology"/>
<dbReference type="OrthoDB" id="10056939at2759"/>
<dbReference type="InterPro" id="IPR008422">
    <property type="entry name" value="KN_HD"/>
</dbReference>
<evidence type="ECO:0000256" key="7">
    <source>
        <dbReference type="SAM" id="MobiDB-lite"/>
    </source>
</evidence>
<evidence type="ECO:0000256" key="1">
    <source>
        <dbReference type="ARBA" id="ARBA00004123"/>
    </source>
</evidence>
<dbReference type="PROSITE" id="PS51213">
    <property type="entry name" value="ELK"/>
    <property type="match status" value="1"/>
</dbReference>
<dbReference type="SMART" id="SM01256">
    <property type="entry name" value="KNOX2"/>
    <property type="match status" value="1"/>
</dbReference>
<dbReference type="Pfam" id="PF05920">
    <property type="entry name" value="Homeobox_KN"/>
    <property type="match status" value="1"/>
</dbReference>
<dbReference type="InterPro" id="IPR005541">
    <property type="entry name" value="KNOX2"/>
</dbReference>
<evidence type="ECO:0000256" key="2">
    <source>
        <dbReference type="ARBA" id="ARBA00023125"/>
    </source>
</evidence>
<dbReference type="Pfam" id="PF03789">
    <property type="entry name" value="ELK"/>
    <property type="match status" value="1"/>
</dbReference>
<accession>A0A834SL67</accession>
<feature type="domain" description="Homeobox" evidence="8">
    <location>
        <begin position="252"/>
        <end position="315"/>
    </location>
</feature>
<keyword evidence="11" id="KW-1185">Reference proteome</keyword>
<dbReference type="PROSITE" id="PS50071">
    <property type="entry name" value="HOMEOBOX_2"/>
    <property type="match status" value="1"/>
</dbReference>
<dbReference type="CDD" id="cd00086">
    <property type="entry name" value="homeodomain"/>
    <property type="match status" value="1"/>
</dbReference>
<dbReference type="GO" id="GO:0005634">
    <property type="term" value="C:nucleus"/>
    <property type="evidence" value="ECO:0007669"/>
    <property type="project" value="UniProtKB-SubCell"/>
</dbReference>
<sequence>MAFHDHIPQELAFQPFTDDQQGPAPTWLGNAGGTLRQQNFLHLPTESAAEDVPGNSSSEGNCEGEDLAEYKADILGHPLYEQLLSAHVSCLRIATPVDQLPRIDAQLQQSQRVLEKYSGLGNGVVDEKELDQFMTHYVLLLCAFKEQLQQHVRVHAMEAVMACWELEQSLQSLTGVSPGEGTGATMSDDEDEQVESNANLYEGGFDGVDSLGFGPLVPTETERSLMERVRQELKHELKQGYKEKIVDIREEILRKRRAGKLPGDTTSLLKAWWQSHSKWPYPTEEDKARLVQETGLQLKQINNWFINQRKRNWHTNPSSSTTSKSKRKSAGESSNQSFM</sequence>
<organism evidence="10 11">
    <name type="scientific">Senna tora</name>
    <dbReference type="NCBI Taxonomy" id="362788"/>
    <lineage>
        <taxon>Eukaryota</taxon>
        <taxon>Viridiplantae</taxon>
        <taxon>Streptophyta</taxon>
        <taxon>Embryophyta</taxon>
        <taxon>Tracheophyta</taxon>
        <taxon>Spermatophyta</taxon>
        <taxon>Magnoliopsida</taxon>
        <taxon>eudicotyledons</taxon>
        <taxon>Gunneridae</taxon>
        <taxon>Pentapetalae</taxon>
        <taxon>rosids</taxon>
        <taxon>fabids</taxon>
        <taxon>Fabales</taxon>
        <taxon>Fabaceae</taxon>
        <taxon>Caesalpinioideae</taxon>
        <taxon>Cassia clade</taxon>
        <taxon>Senna</taxon>
    </lineage>
</organism>
<dbReference type="SMART" id="SM01255">
    <property type="entry name" value="KNOX1"/>
    <property type="match status" value="1"/>
</dbReference>
<evidence type="ECO:0000259" key="8">
    <source>
        <dbReference type="PROSITE" id="PS50071"/>
    </source>
</evidence>
<keyword evidence="3 5" id="KW-0371">Homeobox</keyword>
<comment type="caution">
    <text evidence="10">The sequence shown here is derived from an EMBL/GenBank/DDBJ whole genome shotgun (WGS) entry which is preliminary data.</text>
</comment>
<feature type="domain" description="ELK" evidence="9">
    <location>
        <begin position="232"/>
        <end position="252"/>
    </location>
</feature>
<dbReference type="InterPro" id="IPR001356">
    <property type="entry name" value="HD"/>
</dbReference>
<dbReference type="AlphaFoldDB" id="A0A834SL67"/>
<evidence type="ECO:0000256" key="5">
    <source>
        <dbReference type="PROSITE-ProRule" id="PRU00108"/>
    </source>
</evidence>
<dbReference type="InterPro" id="IPR009057">
    <property type="entry name" value="Homeodomain-like_sf"/>
</dbReference>
<evidence type="ECO:0000256" key="3">
    <source>
        <dbReference type="ARBA" id="ARBA00023155"/>
    </source>
</evidence>
<dbReference type="SMART" id="SM01188">
    <property type="entry name" value="ELK"/>
    <property type="match status" value="1"/>
</dbReference>
<dbReference type="InterPro" id="IPR005539">
    <property type="entry name" value="ELK_dom"/>
</dbReference>
<evidence type="ECO:0000256" key="6">
    <source>
        <dbReference type="PROSITE-ProRule" id="PRU00559"/>
    </source>
</evidence>
<gene>
    <name evidence="10" type="ORF">G2W53_038646</name>
</gene>
<keyword evidence="4 5" id="KW-0539">Nucleus</keyword>
<name>A0A834SL67_9FABA</name>
<dbReference type="InterPro" id="IPR005540">
    <property type="entry name" value="KNOX1"/>
</dbReference>
<keyword evidence="2 5" id="KW-0238">DNA-binding</keyword>
<comment type="subcellular location">
    <subcellularLocation>
        <location evidence="1 5">Nucleus</location>
    </subcellularLocation>
</comment>
<evidence type="ECO:0000256" key="4">
    <source>
        <dbReference type="ARBA" id="ARBA00023242"/>
    </source>
</evidence>
<feature type="region of interest" description="Disordered" evidence="7">
    <location>
        <begin position="309"/>
        <end position="339"/>
    </location>
</feature>
<protein>
    <submittedName>
        <fullName evidence="10">Homeobox protein knotted-1-like LET12 isoform X2</fullName>
    </submittedName>
</protein>
<evidence type="ECO:0000313" key="10">
    <source>
        <dbReference type="EMBL" id="KAF7806485.1"/>
    </source>
</evidence>
<comment type="similarity">
    <text evidence="6">Belongs to the TALE/KNOX homeobox family.</text>
</comment>
<dbReference type="EMBL" id="JAAIUW010000012">
    <property type="protein sequence ID" value="KAF7806485.1"/>
    <property type="molecule type" value="Genomic_DNA"/>
</dbReference>
<dbReference type="FunFam" id="1.10.10.60:FF:000143">
    <property type="entry name" value="homeobox protein knotted-1-like 3 isoform X1"/>
    <property type="match status" value="1"/>
</dbReference>
<dbReference type="InterPro" id="IPR050224">
    <property type="entry name" value="TALE_homeobox"/>
</dbReference>
<dbReference type="Proteomes" id="UP000634136">
    <property type="component" value="Unassembled WGS sequence"/>
</dbReference>
<dbReference type="GO" id="GO:0006355">
    <property type="term" value="P:regulation of DNA-templated transcription"/>
    <property type="evidence" value="ECO:0007669"/>
    <property type="project" value="InterPro"/>
</dbReference>
<reference evidence="10" key="1">
    <citation type="submission" date="2020-09" db="EMBL/GenBank/DDBJ databases">
        <title>Genome-Enabled Discovery of Anthraquinone Biosynthesis in Senna tora.</title>
        <authorList>
            <person name="Kang S.-H."/>
            <person name="Pandey R.P."/>
            <person name="Lee C.-M."/>
            <person name="Sim J.-S."/>
            <person name="Jeong J.-T."/>
            <person name="Choi B.-S."/>
            <person name="Jung M."/>
            <person name="Ginzburg D."/>
            <person name="Zhao K."/>
            <person name="Won S.Y."/>
            <person name="Oh T.-J."/>
            <person name="Yu Y."/>
            <person name="Kim N.-H."/>
            <person name="Lee O.R."/>
            <person name="Lee T.-H."/>
            <person name="Bashyal P."/>
            <person name="Kim T.-S."/>
            <person name="Lee W.-H."/>
            <person name="Kawkins C."/>
            <person name="Kim C.-K."/>
            <person name="Kim J.S."/>
            <person name="Ahn B.O."/>
            <person name="Rhee S.Y."/>
            <person name="Sohng J.K."/>
        </authorList>
    </citation>
    <scope>NUCLEOTIDE SEQUENCE</scope>
    <source>
        <tissue evidence="10">Leaf</tissue>
    </source>
</reference>
<dbReference type="Pfam" id="PF03790">
    <property type="entry name" value="KNOX1"/>
    <property type="match status" value="1"/>
</dbReference>
<evidence type="ECO:0000313" key="11">
    <source>
        <dbReference type="Proteomes" id="UP000634136"/>
    </source>
</evidence>
<dbReference type="SUPFAM" id="SSF46689">
    <property type="entry name" value="Homeodomain-like"/>
    <property type="match status" value="1"/>
</dbReference>
<dbReference type="Gene3D" id="1.10.10.60">
    <property type="entry name" value="Homeodomain-like"/>
    <property type="match status" value="1"/>
</dbReference>